<name>A0A2P2Q0N0_RHIMU</name>
<dbReference type="EMBL" id="GGEC01080040">
    <property type="protein sequence ID" value="MBX60524.1"/>
    <property type="molecule type" value="Transcribed_RNA"/>
</dbReference>
<accession>A0A2P2Q0N0</accession>
<evidence type="ECO:0000313" key="1">
    <source>
        <dbReference type="EMBL" id="MBX60524.1"/>
    </source>
</evidence>
<proteinExistence type="predicted"/>
<organism evidence="1">
    <name type="scientific">Rhizophora mucronata</name>
    <name type="common">Asiatic mangrove</name>
    <dbReference type="NCBI Taxonomy" id="61149"/>
    <lineage>
        <taxon>Eukaryota</taxon>
        <taxon>Viridiplantae</taxon>
        <taxon>Streptophyta</taxon>
        <taxon>Embryophyta</taxon>
        <taxon>Tracheophyta</taxon>
        <taxon>Spermatophyta</taxon>
        <taxon>Magnoliopsida</taxon>
        <taxon>eudicotyledons</taxon>
        <taxon>Gunneridae</taxon>
        <taxon>Pentapetalae</taxon>
        <taxon>rosids</taxon>
        <taxon>fabids</taxon>
        <taxon>Malpighiales</taxon>
        <taxon>Rhizophoraceae</taxon>
        <taxon>Rhizophora</taxon>
    </lineage>
</organism>
<dbReference type="AlphaFoldDB" id="A0A2P2Q0N0"/>
<protein>
    <submittedName>
        <fullName evidence="1">Uncharacterized protein</fullName>
    </submittedName>
</protein>
<sequence>MRRANSLLATRLLAQSDQNISENNIFIYERMFLVSNYK</sequence>
<reference evidence="1" key="1">
    <citation type="submission" date="2018-02" db="EMBL/GenBank/DDBJ databases">
        <title>Rhizophora mucronata_Transcriptome.</title>
        <authorList>
            <person name="Meera S.P."/>
            <person name="Sreeshan A."/>
            <person name="Augustine A."/>
        </authorList>
    </citation>
    <scope>NUCLEOTIDE SEQUENCE</scope>
    <source>
        <tissue evidence="1">Leaf</tissue>
    </source>
</reference>